<organism evidence="1">
    <name type="scientific">Anguilla anguilla</name>
    <name type="common">European freshwater eel</name>
    <name type="synonym">Muraena anguilla</name>
    <dbReference type="NCBI Taxonomy" id="7936"/>
    <lineage>
        <taxon>Eukaryota</taxon>
        <taxon>Metazoa</taxon>
        <taxon>Chordata</taxon>
        <taxon>Craniata</taxon>
        <taxon>Vertebrata</taxon>
        <taxon>Euteleostomi</taxon>
        <taxon>Actinopterygii</taxon>
        <taxon>Neopterygii</taxon>
        <taxon>Teleostei</taxon>
        <taxon>Anguilliformes</taxon>
        <taxon>Anguillidae</taxon>
        <taxon>Anguilla</taxon>
    </lineage>
</organism>
<evidence type="ECO:0000313" key="1">
    <source>
        <dbReference type="EMBL" id="JAH29566.1"/>
    </source>
</evidence>
<reference evidence="1" key="2">
    <citation type="journal article" date="2015" name="Fish Shellfish Immunol.">
        <title>Early steps in the European eel (Anguilla anguilla)-Vibrio vulnificus interaction in the gills: Role of the RtxA13 toxin.</title>
        <authorList>
            <person name="Callol A."/>
            <person name="Pajuelo D."/>
            <person name="Ebbesson L."/>
            <person name="Teles M."/>
            <person name="MacKenzie S."/>
            <person name="Amaro C."/>
        </authorList>
    </citation>
    <scope>NUCLEOTIDE SEQUENCE</scope>
</reference>
<proteinExistence type="predicted"/>
<reference evidence="1" key="1">
    <citation type="submission" date="2014-11" db="EMBL/GenBank/DDBJ databases">
        <authorList>
            <person name="Amaro Gonzalez C."/>
        </authorList>
    </citation>
    <scope>NUCLEOTIDE SEQUENCE</scope>
</reference>
<accession>A0A0E9RK78</accession>
<protein>
    <submittedName>
        <fullName evidence="1">Uncharacterized protein</fullName>
    </submittedName>
</protein>
<sequence>MYLTKLLSGKFSSYSARSQECITLDIPRFRTELGKTTISVAAPYMWNEFQESLKLTSMVSFELFKDLVAELLELENVCNC</sequence>
<dbReference type="EMBL" id="GBXM01079011">
    <property type="protein sequence ID" value="JAH29566.1"/>
    <property type="molecule type" value="Transcribed_RNA"/>
</dbReference>
<name>A0A0E9RK78_ANGAN</name>
<dbReference type="AlphaFoldDB" id="A0A0E9RK78"/>